<name>A0AAU7LG10_9BURK</name>
<dbReference type="Pfam" id="PF13160">
    <property type="entry name" value="DUF3995"/>
    <property type="match status" value="1"/>
</dbReference>
<keyword evidence="1" id="KW-1133">Transmembrane helix</keyword>
<sequence length="141" mass="14864">MQAIAAAITAIVFVVLGLWHAYWAAGGRLAHRAALPIQDGQPLFRPSPLGTLAVAAALIGCAWITAANGGLVTAPPLRWLPWLGMAVALGLLARAIGDFRYVGFFKRKGEDPFARLDTRFYSPLCLLLAAGVAVASWPGLA</sequence>
<dbReference type="EMBL" id="CP157584">
    <property type="protein sequence ID" value="XBP00734.1"/>
    <property type="molecule type" value="Genomic_DNA"/>
</dbReference>
<dbReference type="KEGG" id="achh:ABFG95_09750"/>
<dbReference type="InterPro" id="IPR025058">
    <property type="entry name" value="DUF3995"/>
</dbReference>
<proteinExistence type="predicted"/>
<dbReference type="AlphaFoldDB" id="A0AAU7LG10"/>
<evidence type="ECO:0000256" key="1">
    <source>
        <dbReference type="SAM" id="Phobius"/>
    </source>
</evidence>
<feature type="transmembrane region" description="Helical" evidence="1">
    <location>
        <begin position="6"/>
        <end position="25"/>
    </location>
</feature>
<gene>
    <name evidence="2" type="ORF">ABFG95_09750</name>
</gene>
<keyword evidence="1" id="KW-0472">Membrane</keyword>
<keyword evidence="1" id="KW-0812">Transmembrane</keyword>
<evidence type="ECO:0000313" key="2">
    <source>
        <dbReference type="EMBL" id="XBP00734.1"/>
    </source>
</evidence>
<protein>
    <submittedName>
        <fullName evidence="2">DUF3995 domain-containing protein</fullName>
    </submittedName>
</protein>
<accession>A0AAU7LG10</accession>
<feature type="transmembrane region" description="Helical" evidence="1">
    <location>
        <begin position="120"/>
        <end position="140"/>
    </location>
</feature>
<reference evidence="2" key="1">
    <citation type="submission" date="2024-05" db="EMBL/GenBank/DDBJ databases">
        <title>Transcriptome analysis of the degradation process of organic nitrogen by two heterotrophic nitrifying and aerobic denitrifying bacteria, Achromobacter sp. HNDS-1 and Enterobacter sp. HNDS-6.</title>
        <authorList>
            <person name="Huang Y."/>
        </authorList>
    </citation>
    <scope>NUCLEOTIDE SEQUENCE</scope>
    <source>
        <strain evidence="2">HNDS-1</strain>
    </source>
</reference>
<feature type="transmembrane region" description="Helical" evidence="1">
    <location>
        <begin position="79"/>
        <end position="99"/>
    </location>
</feature>
<organism evidence="2">
    <name type="scientific">Achromobacter sp. HNDS-1</name>
    <dbReference type="NCBI Taxonomy" id="3151598"/>
    <lineage>
        <taxon>Bacteria</taxon>
        <taxon>Pseudomonadati</taxon>
        <taxon>Pseudomonadota</taxon>
        <taxon>Betaproteobacteria</taxon>
        <taxon>Burkholderiales</taxon>
        <taxon>Alcaligenaceae</taxon>
        <taxon>Achromobacter</taxon>
    </lineage>
</organism>
<feature type="transmembrane region" description="Helical" evidence="1">
    <location>
        <begin position="46"/>
        <end position="67"/>
    </location>
</feature>
<dbReference type="RefSeq" id="WP_278990565.1">
    <property type="nucleotide sequence ID" value="NZ_CP157584.1"/>
</dbReference>